<keyword evidence="6" id="KW-1185">Reference proteome</keyword>
<dbReference type="GO" id="GO:0008270">
    <property type="term" value="F:zinc ion binding"/>
    <property type="evidence" value="ECO:0007669"/>
    <property type="project" value="UniProtKB-KW"/>
</dbReference>
<dbReference type="Pfam" id="PF02037">
    <property type="entry name" value="SAP"/>
    <property type="match status" value="1"/>
</dbReference>
<gene>
    <name evidence="5" type="ORF">RF55_6825</name>
</gene>
<dbReference type="SUPFAM" id="SSF57756">
    <property type="entry name" value="Retrovirus zinc finger-like domains"/>
    <property type="match status" value="1"/>
</dbReference>
<dbReference type="InterPro" id="IPR036361">
    <property type="entry name" value="SAP_dom_sf"/>
</dbReference>
<dbReference type="Gene3D" id="2.40.70.10">
    <property type="entry name" value="Acid Proteases"/>
    <property type="match status" value="1"/>
</dbReference>
<evidence type="ECO:0000256" key="1">
    <source>
        <dbReference type="PROSITE-ProRule" id="PRU00047"/>
    </source>
</evidence>
<dbReference type="EMBL" id="LBMM01003816">
    <property type="protein sequence ID" value="KMQ93098.1"/>
    <property type="molecule type" value="Genomic_DNA"/>
</dbReference>
<evidence type="ECO:0000313" key="6">
    <source>
        <dbReference type="Proteomes" id="UP000036403"/>
    </source>
</evidence>
<dbReference type="OrthoDB" id="7555284at2759"/>
<proteinExistence type="predicted"/>
<dbReference type="InterPro" id="IPR021109">
    <property type="entry name" value="Peptidase_aspartic_dom_sf"/>
</dbReference>
<evidence type="ECO:0000256" key="2">
    <source>
        <dbReference type="SAM" id="MobiDB-lite"/>
    </source>
</evidence>
<organism evidence="5 6">
    <name type="scientific">Lasius niger</name>
    <name type="common">Black garden ant</name>
    <dbReference type="NCBI Taxonomy" id="67767"/>
    <lineage>
        <taxon>Eukaryota</taxon>
        <taxon>Metazoa</taxon>
        <taxon>Ecdysozoa</taxon>
        <taxon>Arthropoda</taxon>
        <taxon>Hexapoda</taxon>
        <taxon>Insecta</taxon>
        <taxon>Pterygota</taxon>
        <taxon>Neoptera</taxon>
        <taxon>Endopterygota</taxon>
        <taxon>Hymenoptera</taxon>
        <taxon>Apocrita</taxon>
        <taxon>Aculeata</taxon>
        <taxon>Formicoidea</taxon>
        <taxon>Formicidae</taxon>
        <taxon>Formicinae</taxon>
        <taxon>Lasius</taxon>
        <taxon>Lasius</taxon>
    </lineage>
</organism>
<sequence length="536" mass="58760">MDRAALEKLTVEQLKQEALKYGLSVAGKKADLIETLVSHFQRNAPVSDLLGLAAIEASPASVQAAGPSAGRVPLSGASPSARADPVQQMVAALQGVIRRQEEERADQRRFFQEQQRSFAQLLEVLTTQRNSGATTQNGASARGPPEREPSRSPATSIPISEGRSSWSSGNAIQALASQIPEFAGKEEDNIRTWVRRVEKVAQVHGVSDGVALLAASSRLAGSARRWFDVQNGAAVETWIGLRDELIKMFDQRVPFFKLMERIKARKWQSGKETFDEYAIHKLAIMHRADLAEADQIHLLISSITSPSLRGIALSVTAETVDVFMEHMRRITHGVGEEKKPAAVSATSKSTRDSTCRNCGKKGHGHKDCRGETTCFYCKEKGHRRFDCPLLKKKEAKTQKPVTTSAVAAGVSEEGSQEEVVAAVQGGLQQLVVDDPFITVDSLLGERRKLLALIDTGSPVSFIKNGVYNEFVKPAQIKLSPSNRILKNLSDQSLKTFGTVSVQIMLEKMPGILFNISMFVLNNDFFQADFILGRFSF</sequence>
<dbReference type="CDD" id="cd00303">
    <property type="entry name" value="retropepsin_like"/>
    <property type="match status" value="1"/>
</dbReference>
<dbReference type="PROSITE" id="PS50800">
    <property type="entry name" value="SAP"/>
    <property type="match status" value="1"/>
</dbReference>
<dbReference type="PaxDb" id="67767-A0A0J7KRZ4"/>
<dbReference type="Proteomes" id="UP000036403">
    <property type="component" value="Unassembled WGS sequence"/>
</dbReference>
<dbReference type="SMART" id="SM00343">
    <property type="entry name" value="ZnF_C2HC"/>
    <property type="match status" value="2"/>
</dbReference>
<feature type="region of interest" description="Disordered" evidence="2">
    <location>
        <begin position="128"/>
        <end position="166"/>
    </location>
</feature>
<feature type="domain" description="CCHC-type" evidence="3">
    <location>
        <begin position="374"/>
        <end position="388"/>
    </location>
</feature>
<feature type="compositionally biased region" description="Polar residues" evidence="2">
    <location>
        <begin position="154"/>
        <end position="166"/>
    </location>
</feature>
<name>A0A0J7KRZ4_LASNI</name>
<dbReference type="PROSITE" id="PS50158">
    <property type="entry name" value="ZF_CCHC"/>
    <property type="match status" value="2"/>
</dbReference>
<dbReference type="InterPro" id="IPR001878">
    <property type="entry name" value="Znf_CCHC"/>
</dbReference>
<feature type="compositionally biased region" description="Polar residues" evidence="2">
    <location>
        <begin position="128"/>
        <end position="139"/>
    </location>
</feature>
<dbReference type="SMART" id="SM00513">
    <property type="entry name" value="SAP"/>
    <property type="match status" value="1"/>
</dbReference>
<dbReference type="SUPFAM" id="SSF68906">
    <property type="entry name" value="SAP domain"/>
    <property type="match status" value="1"/>
</dbReference>
<dbReference type="Gene3D" id="1.10.720.30">
    <property type="entry name" value="SAP domain"/>
    <property type="match status" value="1"/>
</dbReference>
<reference evidence="5 6" key="1">
    <citation type="submission" date="2015-04" db="EMBL/GenBank/DDBJ databases">
        <title>Lasius niger genome sequencing.</title>
        <authorList>
            <person name="Konorov E.A."/>
            <person name="Nikitin M.A."/>
            <person name="Kirill M.V."/>
            <person name="Chang P."/>
        </authorList>
    </citation>
    <scope>NUCLEOTIDE SEQUENCE [LARGE SCALE GENOMIC DNA]</scope>
    <source>
        <tissue evidence="5">Whole</tissue>
    </source>
</reference>
<keyword evidence="1" id="KW-0862">Zinc</keyword>
<dbReference type="Gene3D" id="4.10.60.10">
    <property type="entry name" value="Zinc finger, CCHC-type"/>
    <property type="match status" value="1"/>
</dbReference>
<keyword evidence="1" id="KW-0863">Zinc-finger</keyword>
<evidence type="ECO:0000259" key="3">
    <source>
        <dbReference type="PROSITE" id="PS50158"/>
    </source>
</evidence>
<keyword evidence="1" id="KW-0479">Metal-binding</keyword>
<comment type="caution">
    <text evidence="5">The sequence shown here is derived from an EMBL/GenBank/DDBJ whole genome shotgun (WGS) entry which is preliminary data.</text>
</comment>
<dbReference type="Pfam" id="PF00098">
    <property type="entry name" value="zf-CCHC"/>
    <property type="match status" value="1"/>
</dbReference>
<feature type="domain" description="CCHC-type" evidence="3">
    <location>
        <begin position="355"/>
        <end position="369"/>
    </location>
</feature>
<dbReference type="GO" id="GO:0003676">
    <property type="term" value="F:nucleic acid binding"/>
    <property type="evidence" value="ECO:0007669"/>
    <property type="project" value="InterPro"/>
</dbReference>
<evidence type="ECO:0000259" key="4">
    <source>
        <dbReference type="PROSITE" id="PS50800"/>
    </source>
</evidence>
<evidence type="ECO:0000313" key="5">
    <source>
        <dbReference type="EMBL" id="KMQ93098.1"/>
    </source>
</evidence>
<protein>
    <recommendedName>
        <fullName evidence="7">Gag polyprotein</fullName>
    </recommendedName>
</protein>
<dbReference type="InterPro" id="IPR003034">
    <property type="entry name" value="SAP_dom"/>
</dbReference>
<evidence type="ECO:0008006" key="7">
    <source>
        <dbReference type="Google" id="ProtNLM"/>
    </source>
</evidence>
<feature type="domain" description="SAP" evidence="4">
    <location>
        <begin position="6"/>
        <end position="40"/>
    </location>
</feature>
<accession>A0A0J7KRZ4</accession>
<dbReference type="InterPro" id="IPR036875">
    <property type="entry name" value="Znf_CCHC_sf"/>
</dbReference>
<dbReference type="AlphaFoldDB" id="A0A0J7KRZ4"/>